<dbReference type="InterPro" id="IPR019424">
    <property type="entry name" value="7TM_GPCR_Srsx"/>
</dbReference>
<evidence type="ECO:0000256" key="4">
    <source>
        <dbReference type="ARBA" id="ARBA00023136"/>
    </source>
</evidence>
<dbReference type="Gene3D" id="1.20.1070.10">
    <property type="entry name" value="Rhodopsin 7-helix transmembrane proteins"/>
    <property type="match status" value="1"/>
</dbReference>
<comment type="caution">
    <text evidence="7">The sequence shown here is derived from an EMBL/GenBank/DDBJ whole genome shotgun (WGS) entry which is preliminary data.</text>
</comment>
<evidence type="ECO:0000256" key="2">
    <source>
        <dbReference type="ARBA" id="ARBA00022692"/>
    </source>
</evidence>
<evidence type="ECO:0000313" key="8">
    <source>
        <dbReference type="Proteomes" id="UP000605970"/>
    </source>
</evidence>
<evidence type="ECO:0000256" key="3">
    <source>
        <dbReference type="ARBA" id="ARBA00022989"/>
    </source>
</evidence>
<dbReference type="PROSITE" id="PS50262">
    <property type="entry name" value="G_PROTEIN_RECEP_F1_2"/>
    <property type="match status" value="1"/>
</dbReference>
<dbReference type="EMBL" id="JABEBT010000087">
    <property type="protein sequence ID" value="KAF7632993.1"/>
    <property type="molecule type" value="Genomic_DNA"/>
</dbReference>
<sequence>WNIYLQNNLTLINLIEIYGIRSIFSFISIILNITLIYVTIKIKSLHNLCNILIALESFFSILLNLNYFVSFILSLIGHPFIKFNLCFWFMILFIISGNNAQITMVLIGIDRLIAVKMPIL</sequence>
<dbReference type="AlphaFoldDB" id="A0A8S9ZIE6"/>
<dbReference type="SUPFAM" id="SSF81321">
    <property type="entry name" value="Family A G protein-coupled receptor-like"/>
    <property type="match status" value="1"/>
</dbReference>
<evidence type="ECO:0000259" key="6">
    <source>
        <dbReference type="PROSITE" id="PS50262"/>
    </source>
</evidence>
<feature type="transmembrane region" description="Helical" evidence="5">
    <location>
        <begin position="20"/>
        <end position="40"/>
    </location>
</feature>
<keyword evidence="4 5" id="KW-0472">Membrane</keyword>
<feature type="domain" description="G-protein coupled receptors family 1 profile" evidence="6">
    <location>
        <begin position="31"/>
        <end position="120"/>
    </location>
</feature>
<reference evidence="7" key="1">
    <citation type="journal article" date="2020" name="Ecol. Evol.">
        <title>Genome structure and content of the rice root-knot nematode (Meloidogyne graminicola).</title>
        <authorList>
            <person name="Phan N.T."/>
            <person name="Danchin E.G.J."/>
            <person name="Klopp C."/>
            <person name="Perfus-Barbeoch L."/>
            <person name="Kozlowski D.K."/>
            <person name="Koutsovoulos G.D."/>
            <person name="Lopez-Roques C."/>
            <person name="Bouchez O."/>
            <person name="Zahm M."/>
            <person name="Besnard G."/>
            <person name="Bellafiore S."/>
        </authorList>
    </citation>
    <scope>NUCLEOTIDE SEQUENCE</scope>
    <source>
        <strain evidence="7">VN-18</strain>
    </source>
</reference>
<feature type="transmembrane region" description="Helical" evidence="5">
    <location>
        <begin position="87"/>
        <end position="109"/>
    </location>
</feature>
<dbReference type="InterPro" id="IPR017452">
    <property type="entry name" value="GPCR_Rhodpsn_7TM"/>
</dbReference>
<name>A0A8S9ZIE6_9BILA</name>
<evidence type="ECO:0000313" key="7">
    <source>
        <dbReference type="EMBL" id="KAF7632993.1"/>
    </source>
</evidence>
<dbReference type="GO" id="GO:0016020">
    <property type="term" value="C:membrane"/>
    <property type="evidence" value="ECO:0007669"/>
    <property type="project" value="UniProtKB-SubCell"/>
</dbReference>
<feature type="non-terminal residue" evidence="7">
    <location>
        <position position="120"/>
    </location>
</feature>
<accession>A0A8S9ZIE6</accession>
<keyword evidence="2 5" id="KW-0812">Transmembrane</keyword>
<dbReference type="OrthoDB" id="5820127at2759"/>
<feature type="transmembrane region" description="Helical" evidence="5">
    <location>
        <begin position="52"/>
        <end position="81"/>
    </location>
</feature>
<evidence type="ECO:0000256" key="1">
    <source>
        <dbReference type="ARBA" id="ARBA00004370"/>
    </source>
</evidence>
<protein>
    <recommendedName>
        <fullName evidence="6">G-protein coupled receptors family 1 profile domain-containing protein</fullName>
    </recommendedName>
</protein>
<comment type="subcellular location">
    <subcellularLocation>
        <location evidence="1">Membrane</location>
    </subcellularLocation>
</comment>
<dbReference type="Proteomes" id="UP000605970">
    <property type="component" value="Unassembled WGS sequence"/>
</dbReference>
<gene>
    <name evidence="7" type="ORF">Mgra_00007575</name>
</gene>
<proteinExistence type="predicted"/>
<keyword evidence="8" id="KW-1185">Reference proteome</keyword>
<evidence type="ECO:0000256" key="5">
    <source>
        <dbReference type="SAM" id="Phobius"/>
    </source>
</evidence>
<dbReference type="Pfam" id="PF10320">
    <property type="entry name" value="7TM_GPCR_Srsx"/>
    <property type="match status" value="1"/>
</dbReference>
<organism evidence="7 8">
    <name type="scientific">Meloidogyne graminicola</name>
    <dbReference type="NCBI Taxonomy" id="189291"/>
    <lineage>
        <taxon>Eukaryota</taxon>
        <taxon>Metazoa</taxon>
        <taxon>Ecdysozoa</taxon>
        <taxon>Nematoda</taxon>
        <taxon>Chromadorea</taxon>
        <taxon>Rhabditida</taxon>
        <taxon>Tylenchina</taxon>
        <taxon>Tylenchomorpha</taxon>
        <taxon>Tylenchoidea</taxon>
        <taxon>Meloidogynidae</taxon>
        <taxon>Meloidogyninae</taxon>
        <taxon>Meloidogyne</taxon>
    </lineage>
</organism>
<keyword evidence="3 5" id="KW-1133">Transmembrane helix</keyword>